<proteinExistence type="predicted"/>
<organism evidence="7">
    <name type="scientific">Chitinibacter mangrovi</name>
    <dbReference type="NCBI Taxonomy" id="3153927"/>
    <lineage>
        <taxon>Bacteria</taxon>
        <taxon>Pseudomonadati</taxon>
        <taxon>Pseudomonadota</taxon>
        <taxon>Betaproteobacteria</taxon>
        <taxon>Neisseriales</taxon>
        <taxon>Chitinibacteraceae</taxon>
        <taxon>Chitinibacter</taxon>
    </lineage>
</organism>
<keyword evidence="1" id="KW-0472">Membrane</keyword>
<keyword evidence="5 7" id="KW-0067">ATP-binding</keyword>
<gene>
    <name evidence="7" type="ORF">ABHF33_11070</name>
</gene>
<reference evidence="7" key="1">
    <citation type="submission" date="2024-05" db="EMBL/GenBank/DDBJ databases">
        <authorList>
            <person name="Yang L."/>
            <person name="Pan L."/>
        </authorList>
    </citation>
    <scope>NUCLEOTIDE SEQUENCE</scope>
    <source>
        <strain evidence="7">FCG-7</strain>
    </source>
</reference>
<dbReference type="InterPro" id="IPR003593">
    <property type="entry name" value="AAA+_ATPase"/>
</dbReference>
<dbReference type="PANTHER" id="PTHR43790:SF8">
    <property type="entry name" value="SUGAR ABC TRANSPORTER ATP-BINDING PROTEIN"/>
    <property type="match status" value="1"/>
</dbReference>
<dbReference type="PROSITE" id="PS50893">
    <property type="entry name" value="ABC_TRANSPORTER_2"/>
    <property type="match status" value="1"/>
</dbReference>
<dbReference type="EMBL" id="CP157355">
    <property type="protein sequence ID" value="XBL99611.1"/>
    <property type="molecule type" value="Genomic_DNA"/>
</dbReference>
<evidence type="ECO:0000256" key="2">
    <source>
        <dbReference type="ARBA" id="ARBA00022597"/>
    </source>
</evidence>
<evidence type="ECO:0000256" key="3">
    <source>
        <dbReference type="ARBA" id="ARBA00022737"/>
    </source>
</evidence>
<evidence type="ECO:0000256" key="4">
    <source>
        <dbReference type="ARBA" id="ARBA00022741"/>
    </source>
</evidence>
<dbReference type="SMART" id="SM00382">
    <property type="entry name" value="AAA"/>
    <property type="match status" value="1"/>
</dbReference>
<evidence type="ECO:0000256" key="1">
    <source>
        <dbReference type="ARBA" id="ARBA00022475"/>
    </source>
</evidence>
<protein>
    <submittedName>
        <fullName evidence="7">ATP-binding cassette domain-containing protein</fullName>
    </submittedName>
</protein>
<sequence length="278" mass="30022">MSPITELEANPHSLTQDARPLVLQAKGIVKRYGQVTALDGADFELRAGEIMAVIGDNGAGKSSLIKALSGAIEPDSGEILLDGQAVQFKSPIDARRAGIETVYQDLAVAPAMTIAENLFLGREIRRDNLLGHWFGALDKKRMLKDSIAYMQELKIGIRSMSQAVETLSGGQRQGVAVARAAAFARHVVIMDEPTAALGVKEGNMVLELIRNVRDRGLPVVLISHNMPHVFEIADRIHVARLGRRAAILNPKAITMSDAVAVMTGAMKPEDIPAHWLAN</sequence>
<evidence type="ECO:0000256" key="5">
    <source>
        <dbReference type="ARBA" id="ARBA00022840"/>
    </source>
</evidence>
<dbReference type="GO" id="GO:0005524">
    <property type="term" value="F:ATP binding"/>
    <property type="evidence" value="ECO:0007669"/>
    <property type="project" value="UniProtKB-KW"/>
</dbReference>
<dbReference type="GO" id="GO:0016887">
    <property type="term" value="F:ATP hydrolysis activity"/>
    <property type="evidence" value="ECO:0007669"/>
    <property type="project" value="InterPro"/>
</dbReference>
<feature type="domain" description="ABC transporter" evidence="6">
    <location>
        <begin position="23"/>
        <end position="266"/>
    </location>
</feature>
<keyword evidence="3" id="KW-0677">Repeat</keyword>
<dbReference type="Gene3D" id="3.40.50.300">
    <property type="entry name" value="P-loop containing nucleotide triphosphate hydrolases"/>
    <property type="match status" value="1"/>
</dbReference>
<evidence type="ECO:0000259" key="6">
    <source>
        <dbReference type="PROSITE" id="PS50893"/>
    </source>
</evidence>
<keyword evidence="1" id="KW-1003">Cell membrane</keyword>
<dbReference type="Pfam" id="PF00005">
    <property type="entry name" value="ABC_tran"/>
    <property type="match status" value="1"/>
</dbReference>
<name>A0AAU7F519_9NEIS</name>
<dbReference type="InterPro" id="IPR003439">
    <property type="entry name" value="ABC_transporter-like_ATP-bd"/>
</dbReference>
<dbReference type="AlphaFoldDB" id="A0AAU7F519"/>
<keyword evidence="4" id="KW-0547">Nucleotide-binding</keyword>
<dbReference type="InterPro" id="IPR027417">
    <property type="entry name" value="P-loop_NTPase"/>
</dbReference>
<dbReference type="SUPFAM" id="SSF52540">
    <property type="entry name" value="P-loop containing nucleoside triphosphate hydrolases"/>
    <property type="match status" value="1"/>
</dbReference>
<dbReference type="InterPro" id="IPR050107">
    <property type="entry name" value="ABC_carbohydrate_import_ATPase"/>
</dbReference>
<keyword evidence="2" id="KW-0813">Transport</keyword>
<dbReference type="KEGG" id="cmav:ABHF33_11070"/>
<evidence type="ECO:0000313" key="7">
    <source>
        <dbReference type="EMBL" id="XBL99611.1"/>
    </source>
</evidence>
<dbReference type="CDD" id="cd03216">
    <property type="entry name" value="ABC_Carb_Monos_I"/>
    <property type="match status" value="1"/>
</dbReference>
<accession>A0AAU7F519</accession>
<keyword evidence="2" id="KW-0762">Sugar transport</keyword>
<dbReference type="RefSeq" id="WP_348944027.1">
    <property type="nucleotide sequence ID" value="NZ_CP157355.1"/>
</dbReference>
<dbReference type="PANTHER" id="PTHR43790">
    <property type="entry name" value="CARBOHYDRATE TRANSPORT ATP-BINDING PROTEIN MG119-RELATED"/>
    <property type="match status" value="1"/>
</dbReference>